<evidence type="ECO:0000256" key="4">
    <source>
        <dbReference type="ARBA" id="ARBA00011245"/>
    </source>
</evidence>
<feature type="compositionally biased region" description="Polar residues" evidence="16">
    <location>
        <begin position="1"/>
        <end position="14"/>
    </location>
</feature>
<evidence type="ECO:0000256" key="16">
    <source>
        <dbReference type="SAM" id="MobiDB-lite"/>
    </source>
</evidence>
<sequence>MTQTQPHETDSTAYPTVPQRPDFPAIERRILGEWKASGAFERSIAARPTTADGGHEFVFYDGPPFANGLPHFGHLLTGYAKDVVPRFQTMRGRRVDRRFGWDCHGLPAEMESEKQLGISGRQKILEYGIDRFNAHCRESVLAYTGEWEEYVTRQGRWVDFERDYKTMDASYMESVLWAFKQLWDKGLVYEGYRVMPYSWAAETPVSNFETRQDNSYRERDDPALTVKFPLEARDGDVGALQLLVWTTTPWTLPSNLAAAVGPDITYGVYRVEADGPSKGELWVLGADTAAKYARELGVDAKELAPVATLAGTELVGRAYTPPFDYFVGREGAHRVLAGDFVDTSEGTGVVHMAPGFGEDDQRVCEAHGIALVVPVDEQGKFTAEVRDYAGVNVFEANPQIAKRLKAENVVVRHEQYRHNYPHCWRTDEPLIYRAMNSWYVEVTKVKDRMVELNQEINWIPGHVKDGQFGKWLENARDWSISRSRFWGTPIPVWRSDDPKYPRTDVYGSLDELERDFGVRPTDLHRPFIDELTRPNPDDPTGRSTMRRVPDVLDCWFESGSMPFAQVHYPFENREWFERHFPADFIVEYVAQTRGWFYTLVVLATALFDKPPFQNVICHGVVVAQDGQKLSKRLRNYPPPQEVFESFGSDALRWHLMASPIMRGGDLAISRDGAEFGEVVRLVLNPVWNAWYFLALYGNADGLRGRFRTDQRGVLDRYALAKTRDLVERTTACLEAYDISGACEAVRGYLEALNNWYIRRSRERFWSADHDDHKRDAYDTLHTCLVTWCKVAAPLLPFLCEELYRGLRGASDPESVHLCDWPDAAAFPSDPELVSRMDRVRDVCSIALGLREAERLRVRLPLAELTVAGEGAQDLAPYTDLIRDEVNVKAVAFTNEVDRFGRFDLKVDARRVGPRLGKDMKAVMTASKTAAWTLRDDGRVELAGHVLEPVAEGGAEFELVLKPLDDAGAVAPLPAGAGLVALDTNVTPELEREGLARDLVRLVQQARKDADLAVSDHIRLDVVGDDVVLDAVKAHRAFVLEQALVDELGFAIDGDEVGVTGEAGGRAVRVRVAAIGAPGSA</sequence>
<dbReference type="NCBIfam" id="TIGR00392">
    <property type="entry name" value="ileS"/>
    <property type="match status" value="1"/>
</dbReference>
<dbReference type="Proteomes" id="UP000319342">
    <property type="component" value="Chromosome"/>
</dbReference>
<protein>
    <recommendedName>
        <fullName evidence="15">Isoleucine--tRNA ligase</fullName>
        <ecNumber evidence="15">6.1.1.5</ecNumber>
    </recommendedName>
    <alternativeName>
        <fullName evidence="15">Isoleucyl-tRNA synthetase</fullName>
        <shortName evidence="15">IleRS</shortName>
    </alternativeName>
</protein>
<name>A0A518D019_9BACT</name>
<dbReference type="SUPFAM" id="SSF52374">
    <property type="entry name" value="Nucleotidylyl transferase"/>
    <property type="match status" value="1"/>
</dbReference>
<dbReference type="InterPro" id="IPR013155">
    <property type="entry name" value="M/V/L/I-tRNA-synth_anticd-bd"/>
</dbReference>
<dbReference type="SUPFAM" id="SSF50677">
    <property type="entry name" value="ValRS/IleRS/LeuRS editing domain"/>
    <property type="match status" value="1"/>
</dbReference>
<comment type="similarity">
    <text evidence="3 15">Belongs to the class-I aminoacyl-tRNA synthetase family. IleS type 2 subfamily.</text>
</comment>
<keyword evidence="6 15" id="KW-0436">Ligase</keyword>
<dbReference type="Gene3D" id="1.10.730.10">
    <property type="entry name" value="Isoleucyl-tRNA Synthetase, Domain 1"/>
    <property type="match status" value="1"/>
</dbReference>
<evidence type="ECO:0000256" key="3">
    <source>
        <dbReference type="ARBA" id="ARBA00007078"/>
    </source>
</evidence>
<comment type="subunit">
    <text evidence="4 15">Monomer.</text>
</comment>
<dbReference type="PANTHER" id="PTHR42780">
    <property type="entry name" value="SOLEUCYL-TRNA SYNTHETASE"/>
    <property type="match status" value="1"/>
</dbReference>
<dbReference type="Pfam" id="PF19302">
    <property type="entry name" value="DUF5915"/>
    <property type="match status" value="1"/>
</dbReference>
<proteinExistence type="inferred from homology"/>
<dbReference type="GO" id="GO:0005524">
    <property type="term" value="F:ATP binding"/>
    <property type="evidence" value="ECO:0007669"/>
    <property type="project" value="UniProtKB-UniRule"/>
</dbReference>
<dbReference type="FunFam" id="3.40.50.620:FF:000075">
    <property type="entry name" value="Isoleucine--tRNA ligase"/>
    <property type="match status" value="1"/>
</dbReference>
<dbReference type="HAMAP" id="MF_02003">
    <property type="entry name" value="Ile_tRNA_synth_type2"/>
    <property type="match status" value="1"/>
</dbReference>
<keyword evidence="7 15" id="KW-0479">Metal-binding</keyword>
<evidence type="ECO:0000256" key="5">
    <source>
        <dbReference type="ARBA" id="ARBA00022490"/>
    </source>
</evidence>
<comment type="function">
    <text evidence="13 15">Catalyzes the attachment of isoleucine to tRNA(Ile). As IleRS can inadvertently accommodate and process structurally similar amino acids such as valine, to avoid such errors it has two additional distinct tRNA(Ile)-dependent editing activities. One activity is designated as 'pretransfer' editing and involves the hydrolysis of activated Val-AMP. The other activity is designated 'posttransfer' editing and involves deacylation of mischarged Val-tRNA(Ile).</text>
</comment>
<evidence type="ECO:0000256" key="11">
    <source>
        <dbReference type="ARBA" id="ARBA00022917"/>
    </source>
</evidence>
<evidence type="ECO:0000259" key="17">
    <source>
        <dbReference type="Pfam" id="PF00133"/>
    </source>
</evidence>
<evidence type="ECO:0000256" key="8">
    <source>
        <dbReference type="ARBA" id="ARBA00022741"/>
    </source>
</evidence>
<accession>A0A518D019</accession>
<dbReference type="AlphaFoldDB" id="A0A518D019"/>
<dbReference type="RefSeq" id="WP_145187052.1">
    <property type="nucleotide sequence ID" value="NZ_CP036290.1"/>
</dbReference>
<dbReference type="OrthoDB" id="9810365at2"/>
<comment type="domain">
    <text evidence="15">IleRS has two distinct active sites: one for aminoacylation and one for editing. The misactivated valine is translocated from the active site to the editing site, which sterically excludes the correctly activated isoleucine. The single editing site contains two valyl binding pockets, one specific for each substrate (Val-AMP or Val-tRNA(Ile)).</text>
</comment>
<feature type="domain" description="Aminoacyl-tRNA synthetase class Ia" evidence="17">
    <location>
        <begin position="30"/>
        <end position="662"/>
    </location>
</feature>
<dbReference type="FunFam" id="3.40.50.620:FF:000063">
    <property type="entry name" value="Isoleucine--tRNA ligase"/>
    <property type="match status" value="1"/>
</dbReference>
<dbReference type="EMBL" id="CP036290">
    <property type="protein sequence ID" value="QDU84824.1"/>
    <property type="molecule type" value="Genomic_DNA"/>
</dbReference>
<feature type="short sequence motif" description="'HIGH' region" evidence="15">
    <location>
        <begin position="64"/>
        <end position="74"/>
    </location>
</feature>
<dbReference type="InterPro" id="IPR009008">
    <property type="entry name" value="Val/Leu/Ile-tRNA-synth_edit"/>
</dbReference>
<keyword evidence="9 15" id="KW-0862">Zinc</keyword>
<feature type="short sequence motif" description="'KMSKS' region" evidence="15">
    <location>
        <begin position="628"/>
        <end position="632"/>
    </location>
</feature>
<evidence type="ECO:0000256" key="10">
    <source>
        <dbReference type="ARBA" id="ARBA00022840"/>
    </source>
</evidence>
<dbReference type="EC" id="6.1.1.5" evidence="15"/>
<dbReference type="GO" id="GO:0008270">
    <property type="term" value="F:zinc ion binding"/>
    <property type="evidence" value="ECO:0007669"/>
    <property type="project" value="UniProtKB-UniRule"/>
</dbReference>
<dbReference type="Pfam" id="PF00133">
    <property type="entry name" value="tRNA-synt_1"/>
    <property type="match status" value="1"/>
</dbReference>
<dbReference type="GO" id="GO:0006428">
    <property type="term" value="P:isoleucyl-tRNA aminoacylation"/>
    <property type="evidence" value="ECO:0007669"/>
    <property type="project" value="UniProtKB-UniRule"/>
</dbReference>
<keyword evidence="12 15" id="KW-0030">Aminoacyl-tRNA synthetase</keyword>
<dbReference type="InterPro" id="IPR023586">
    <property type="entry name" value="Ile-tRNA-ligase_type2"/>
</dbReference>
<feature type="region of interest" description="Disordered" evidence="16">
    <location>
        <begin position="1"/>
        <end position="20"/>
    </location>
</feature>
<dbReference type="GO" id="GO:0004822">
    <property type="term" value="F:isoleucine-tRNA ligase activity"/>
    <property type="evidence" value="ECO:0007669"/>
    <property type="project" value="UniProtKB-UniRule"/>
</dbReference>
<dbReference type="PRINTS" id="PR00984">
    <property type="entry name" value="TRNASYNTHILE"/>
</dbReference>
<keyword evidence="11 15" id="KW-0648">Protein biosynthesis</keyword>
<comment type="subcellular location">
    <subcellularLocation>
        <location evidence="2 15">Cytoplasm</location>
    </subcellularLocation>
</comment>
<dbReference type="InterPro" id="IPR002301">
    <property type="entry name" value="Ile-tRNA-ligase"/>
</dbReference>
<feature type="binding site" evidence="15">
    <location>
        <position position="631"/>
    </location>
    <ligand>
        <name>ATP</name>
        <dbReference type="ChEBI" id="CHEBI:30616"/>
    </ligand>
</feature>
<keyword evidence="5 15" id="KW-0963">Cytoplasm</keyword>
<evidence type="ECO:0000256" key="12">
    <source>
        <dbReference type="ARBA" id="ARBA00023146"/>
    </source>
</evidence>
<dbReference type="CDD" id="cd00818">
    <property type="entry name" value="IleRS_core"/>
    <property type="match status" value="1"/>
</dbReference>
<gene>
    <name evidence="15 19" type="primary">ileS</name>
    <name evidence="19" type="ORF">Pla163_19400</name>
</gene>
<evidence type="ECO:0000256" key="15">
    <source>
        <dbReference type="HAMAP-Rule" id="MF_02003"/>
    </source>
</evidence>
<evidence type="ECO:0000259" key="18">
    <source>
        <dbReference type="Pfam" id="PF08264"/>
    </source>
</evidence>
<dbReference type="InterPro" id="IPR014729">
    <property type="entry name" value="Rossmann-like_a/b/a_fold"/>
</dbReference>
<evidence type="ECO:0000256" key="1">
    <source>
        <dbReference type="ARBA" id="ARBA00001947"/>
    </source>
</evidence>
<dbReference type="Pfam" id="PF08264">
    <property type="entry name" value="Anticodon_1"/>
    <property type="match status" value="1"/>
</dbReference>
<dbReference type="InterPro" id="IPR033709">
    <property type="entry name" value="Anticodon_Ile_ABEc"/>
</dbReference>
<feature type="domain" description="Methionyl/Valyl/Leucyl/Isoleucyl-tRNA synthetase anticodon-binding" evidence="18">
    <location>
        <begin position="715"/>
        <end position="860"/>
    </location>
</feature>
<evidence type="ECO:0000256" key="13">
    <source>
        <dbReference type="ARBA" id="ARBA00025217"/>
    </source>
</evidence>
<reference evidence="19 20" key="1">
    <citation type="submission" date="2019-02" db="EMBL/GenBank/DDBJ databases">
        <title>Deep-cultivation of Planctomycetes and their phenomic and genomic characterization uncovers novel biology.</title>
        <authorList>
            <person name="Wiegand S."/>
            <person name="Jogler M."/>
            <person name="Boedeker C."/>
            <person name="Pinto D."/>
            <person name="Vollmers J."/>
            <person name="Rivas-Marin E."/>
            <person name="Kohn T."/>
            <person name="Peeters S.H."/>
            <person name="Heuer A."/>
            <person name="Rast P."/>
            <person name="Oberbeckmann S."/>
            <person name="Bunk B."/>
            <person name="Jeske O."/>
            <person name="Meyerdierks A."/>
            <person name="Storesund J.E."/>
            <person name="Kallscheuer N."/>
            <person name="Luecker S."/>
            <person name="Lage O.M."/>
            <person name="Pohl T."/>
            <person name="Merkel B.J."/>
            <person name="Hornburger P."/>
            <person name="Mueller R.-W."/>
            <person name="Bruemmer F."/>
            <person name="Labrenz M."/>
            <person name="Spormann A.M."/>
            <person name="Op den Camp H."/>
            <person name="Overmann J."/>
            <person name="Amann R."/>
            <person name="Jetten M.S.M."/>
            <person name="Mascher T."/>
            <person name="Medema M.H."/>
            <person name="Devos D.P."/>
            <person name="Kaster A.-K."/>
            <person name="Ovreas L."/>
            <person name="Rohde M."/>
            <person name="Galperin M.Y."/>
            <person name="Jogler C."/>
        </authorList>
    </citation>
    <scope>NUCLEOTIDE SEQUENCE [LARGE SCALE GENOMIC DNA]</scope>
    <source>
        <strain evidence="19 20">Pla163</strain>
    </source>
</reference>
<evidence type="ECO:0000256" key="7">
    <source>
        <dbReference type="ARBA" id="ARBA00022723"/>
    </source>
</evidence>
<dbReference type="InterPro" id="IPR002300">
    <property type="entry name" value="aa-tRNA-synth_Ia"/>
</dbReference>
<comment type="catalytic activity">
    <reaction evidence="14 15">
        <text>tRNA(Ile) + L-isoleucine + ATP = L-isoleucyl-tRNA(Ile) + AMP + diphosphate</text>
        <dbReference type="Rhea" id="RHEA:11060"/>
        <dbReference type="Rhea" id="RHEA-COMP:9666"/>
        <dbReference type="Rhea" id="RHEA-COMP:9695"/>
        <dbReference type="ChEBI" id="CHEBI:30616"/>
        <dbReference type="ChEBI" id="CHEBI:33019"/>
        <dbReference type="ChEBI" id="CHEBI:58045"/>
        <dbReference type="ChEBI" id="CHEBI:78442"/>
        <dbReference type="ChEBI" id="CHEBI:78528"/>
        <dbReference type="ChEBI" id="CHEBI:456215"/>
        <dbReference type="EC" id="6.1.1.5"/>
    </reaction>
</comment>
<evidence type="ECO:0000313" key="20">
    <source>
        <dbReference type="Proteomes" id="UP000319342"/>
    </source>
</evidence>
<dbReference type="SUPFAM" id="SSF47323">
    <property type="entry name" value="Anticodon-binding domain of a subclass of class I aminoacyl-tRNA synthetases"/>
    <property type="match status" value="1"/>
</dbReference>
<evidence type="ECO:0000256" key="6">
    <source>
        <dbReference type="ARBA" id="ARBA00022598"/>
    </source>
</evidence>
<dbReference type="InterPro" id="IPR009080">
    <property type="entry name" value="tRNAsynth_Ia_anticodon-bd"/>
</dbReference>
<dbReference type="GO" id="GO:0005737">
    <property type="term" value="C:cytoplasm"/>
    <property type="evidence" value="ECO:0007669"/>
    <property type="project" value="UniProtKB-SubCell"/>
</dbReference>
<evidence type="ECO:0000313" key="19">
    <source>
        <dbReference type="EMBL" id="QDU84824.1"/>
    </source>
</evidence>
<dbReference type="CDD" id="cd07961">
    <property type="entry name" value="Anticodon_Ia_Ile_ABEc"/>
    <property type="match status" value="1"/>
</dbReference>
<dbReference type="PANTHER" id="PTHR42780:SF1">
    <property type="entry name" value="ISOLEUCINE--TRNA LIGASE, CYTOPLASMIC"/>
    <property type="match status" value="1"/>
</dbReference>
<organism evidence="19 20">
    <name type="scientific">Rohdeia mirabilis</name>
    <dbReference type="NCBI Taxonomy" id="2528008"/>
    <lineage>
        <taxon>Bacteria</taxon>
        <taxon>Pseudomonadati</taxon>
        <taxon>Planctomycetota</taxon>
        <taxon>Planctomycetia</taxon>
        <taxon>Planctomycetia incertae sedis</taxon>
        <taxon>Rohdeia</taxon>
    </lineage>
</organism>
<evidence type="ECO:0000256" key="14">
    <source>
        <dbReference type="ARBA" id="ARBA00048359"/>
    </source>
</evidence>
<comment type="cofactor">
    <cofactor evidence="1 15">
        <name>Zn(2+)</name>
        <dbReference type="ChEBI" id="CHEBI:29105"/>
    </cofactor>
</comment>
<keyword evidence="8 15" id="KW-0547">Nucleotide-binding</keyword>
<evidence type="ECO:0000256" key="2">
    <source>
        <dbReference type="ARBA" id="ARBA00004496"/>
    </source>
</evidence>
<keyword evidence="10 15" id="KW-0067">ATP-binding</keyword>
<dbReference type="GO" id="GO:0002161">
    <property type="term" value="F:aminoacyl-tRNA deacylase activity"/>
    <property type="evidence" value="ECO:0007669"/>
    <property type="project" value="InterPro"/>
</dbReference>
<keyword evidence="20" id="KW-1185">Reference proteome</keyword>
<evidence type="ECO:0000256" key="9">
    <source>
        <dbReference type="ARBA" id="ARBA00022833"/>
    </source>
</evidence>
<dbReference type="GO" id="GO:0000049">
    <property type="term" value="F:tRNA binding"/>
    <property type="evidence" value="ECO:0007669"/>
    <property type="project" value="InterPro"/>
</dbReference>
<dbReference type="Gene3D" id="3.40.50.620">
    <property type="entry name" value="HUPs"/>
    <property type="match status" value="2"/>
</dbReference>